<reference evidence="4" key="1">
    <citation type="submission" date="2017-02" db="UniProtKB">
        <authorList>
            <consortium name="WormBaseParasite"/>
        </authorList>
    </citation>
    <scope>IDENTIFICATION</scope>
</reference>
<evidence type="ECO:0000256" key="1">
    <source>
        <dbReference type="ARBA" id="ARBA00022443"/>
    </source>
</evidence>
<dbReference type="SMART" id="SM00326">
    <property type="entry name" value="SH3"/>
    <property type="match status" value="1"/>
</dbReference>
<evidence type="ECO:0000256" key="2">
    <source>
        <dbReference type="PROSITE-ProRule" id="PRU00192"/>
    </source>
</evidence>
<dbReference type="AlphaFoldDB" id="A0A0N4WSV2"/>
<protein>
    <submittedName>
        <fullName evidence="4">SH3 domain-containing protein</fullName>
    </submittedName>
</protein>
<feature type="domain" description="SH3" evidence="3">
    <location>
        <begin position="3"/>
        <end position="71"/>
    </location>
</feature>
<dbReference type="InterPro" id="IPR001452">
    <property type="entry name" value="SH3_domain"/>
</dbReference>
<dbReference type="InterPro" id="IPR051567">
    <property type="entry name" value="Unconventional_Myosin_ATPase"/>
</dbReference>
<dbReference type="WBParaSite" id="HPLM_0001463301-mRNA-1">
    <property type="protein sequence ID" value="HPLM_0001463301-mRNA-1"/>
    <property type="gene ID" value="HPLM_0001463301"/>
</dbReference>
<dbReference type="InterPro" id="IPR036028">
    <property type="entry name" value="SH3-like_dom_sf"/>
</dbReference>
<dbReference type="PROSITE" id="PS50002">
    <property type="entry name" value="SH3"/>
    <property type="match status" value="1"/>
</dbReference>
<sequence length="144" mass="16235">LLKRKKFVRATADYVTKQPNLLSFKKGDTIELVILNKLMDTVWATAGSWLYGKIGNRYGSLPAQYVIPLDEHNVCCQSLADYPIDNAVLQREVEDLPSTLPLVYDDVMDDVGHMNGSKYTMLEFALNHFRGPKGSDPSLKRNSK</sequence>
<dbReference type="Gene3D" id="2.30.30.40">
    <property type="entry name" value="SH3 Domains"/>
    <property type="match status" value="1"/>
</dbReference>
<dbReference type="PANTHER" id="PTHR22692">
    <property type="entry name" value="MYOSIN VII, XV"/>
    <property type="match status" value="1"/>
</dbReference>
<evidence type="ECO:0000313" key="4">
    <source>
        <dbReference type="WBParaSite" id="HPLM_0001463301-mRNA-1"/>
    </source>
</evidence>
<evidence type="ECO:0000259" key="3">
    <source>
        <dbReference type="PROSITE" id="PS50002"/>
    </source>
</evidence>
<dbReference type="Pfam" id="PF07653">
    <property type="entry name" value="SH3_2"/>
    <property type="match status" value="1"/>
</dbReference>
<name>A0A0N4WSV2_HAEPC</name>
<organism evidence="4">
    <name type="scientific">Haemonchus placei</name>
    <name type="common">Barber's pole worm</name>
    <dbReference type="NCBI Taxonomy" id="6290"/>
    <lineage>
        <taxon>Eukaryota</taxon>
        <taxon>Metazoa</taxon>
        <taxon>Ecdysozoa</taxon>
        <taxon>Nematoda</taxon>
        <taxon>Chromadorea</taxon>
        <taxon>Rhabditida</taxon>
        <taxon>Rhabditina</taxon>
        <taxon>Rhabditomorpha</taxon>
        <taxon>Strongyloidea</taxon>
        <taxon>Trichostrongylidae</taxon>
        <taxon>Haemonchus</taxon>
    </lineage>
</organism>
<accession>A0A0N4WSV2</accession>
<dbReference type="SUPFAM" id="SSF50044">
    <property type="entry name" value="SH3-domain"/>
    <property type="match status" value="1"/>
</dbReference>
<proteinExistence type="predicted"/>
<keyword evidence="1 2" id="KW-0728">SH3 domain</keyword>
<dbReference type="PANTHER" id="PTHR22692:SF26">
    <property type="entry name" value="SH3 DOMAIN-CONTAINING PROTEIN"/>
    <property type="match status" value="1"/>
</dbReference>